<evidence type="ECO:0000256" key="11">
    <source>
        <dbReference type="SAM" id="SignalP"/>
    </source>
</evidence>
<keyword evidence="11" id="KW-0732">Signal</keyword>
<evidence type="ECO:0000256" key="10">
    <source>
        <dbReference type="SAM" id="MobiDB-lite"/>
    </source>
</evidence>
<evidence type="ECO:0000313" key="14">
    <source>
        <dbReference type="Proteomes" id="UP000242525"/>
    </source>
</evidence>
<comment type="catalytic activity">
    <reaction evidence="1">
        <text>Random endo-hydrolysis of N-acetyl-beta-D-glucosaminide (1-&gt;4)-beta-linkages in chitin and chitodextrins.</text>
        <dbReference type="EC" id="3.2.1.14"/>
    </reaction>
</comment>
<dbReference type="EMBL" id="CCBN010000023">
    <property type="protein sequence ID" value="CDO57602.1"/>
    <property type="molecule type" value="Genomic_DNA"/>
</dbReference>
<dbReference type="PROSITE" id="PS51910">
    <property type="entry name" value="GH18_2"/>
    <property type="match status" value="1"/>
</dbReference>
<keyword evidence="3" id="KW-0147">Chitin-binding</keyword>
<feature type="chain" id="PRO_5005325966" description="chitinase" evidence="11">
    <location>
        <begin position="21"/>
        <end position="852"/>
    </location>
</feature>
<dbReference type="SUPFAM" id="SSF51445">
    <property type="entry name" value="(Trans)glycosidases"/>
    <property type="match status" value="1"/>
</dbReference>
<reference evidence="13" key="1">
    <citation type="submission" date="2014-03" db="EMBL/GenBank/DDBJ databases">
        <authorList>
            <person name="Casaregola S."/>
        </authorList>
    </citation>
    <scope>NUCLEOTIDE SEQUENCE [LARGE SCALE GENOMIC DNA]</scope>
    <source>
        <strain evidence="13">CLIB 918</strain>
    </source>
</reference>
<evidence type="ECO:0000256" key="2">
    <source>
        <dbReference type="ARBA" id="ARBA00012729"/>
    </source>
</evidence>
<feature type="region of interest" description="Disordered" evidence="10">
    <location>
        <begin position="426"/>
        <end position="565"/>
    </location>
</feature>
<protein>
    <recommendedName>
        <fullName evidence="2">chitinase</fullName>
        <ecNumber evidence="2">3.2.1.14</ecNumber>
    </recommendedName>
</protein>
<dbReference type="CDD" id="cd02877">
    <property type="entry name" value="GH18_hevamine_XipI_class_III"/>
    <property type="match status" value="1"/>
</dbReference>
<dbReference type="InterPro" id="IPR045321">
    <property type="entry name" value="Cts1-like"/>
</dbReference>
<dbReference type="OrthoDB" id="6020543at2759"/>
<keyword evidence="7 9" id="KW-0326">Glycosidase</keyword>
<keyword evidence="5" id="KW-0146">Chitin degradation</keyword>
<evidence type="ECO:0000259" key="12">
    <source>
        <dbReference type="PROSITE" id="PS51910"/>
    </source>
</evidence>
<evidence type="ECO:0000256" key="1">
    <source>
        <dbReference type="ARBA" id="ARBA00000822"/>
    </source>
</evidence>
<dbReference type="InterPro" id="IPR017853">
    <property type="entry name" value="GH"/>
</dbReference>
<feature type="signal peptide" evidence="11">
    <location>
        <begin position="1"/>
        <end position="20"/>
    </location>
</feature>
<evidence type="ECO:0000256" key="9">
    <source>
        <dbReference type="RuleBase" id="RU000489"/>
    </source>
</evidence>
<dbReference type="Gene3D" id="3.20.20.80">
    <property type="entry name" value="Glycosidases"/>
    <property type="match status" value="1"/>
</dbReference>
<organism evidence="13 14">
    <name type="scientific">Geotrichum candidum</name>
    <name type="common">Oospora lactis</name>
    <name type="synonym">Dipodascus geotrichum</name>
    <dbReference type="NCBI Taxonomy" id="1173061"/>
    <lineage>
        <taxon>Eukaryota</taxon>
        <taxon>Fungi</taxon>
        <taxon>Dikarya</taxon>
        <taxon>Ascomycota</taxon>
        <taxon>Saccharomycotina</taxon>
        <taxon>Dipodascomycetes</taxon>
        <taxon>Dipodascales</taxon>
        <taxon>Dipodascaceae</taxon>
        <taxon>Geotrichum</taxon>
    </lineage>
</organism>
<keyword evidence="14" id="KW-1185">Reference proteome</keyword>
<dbReference type="GO" id="GO:0005576">
    <property type="term" value="C:extracellular region"/>
    <property type="evidence" value="ECO:0007669"/>
    <property type="project" value="TreeGrafter"/>
</dbReference>
<gene>
    <name evidence="13" type="ORF">BN980_GECA23s00692g</name>
</gene>
<dbReference type="Pfam" id="PF00704">
    <property type="entry name" value="Glyco_hydro_18"/>
    <property type="match status" value="1"/>
</dbReference>
<comment type="caution">
    <text evidence="13">The sequence shown here is derived from an EMBL/GenBank/DDBJ whole genome shotgun (WGS) entry which is preliminary data.</text>
</comment>
<dbReference type="PROSITE" id="PS01095">
    <property type="entry name" value="GH18_1"/>
    <property type="match status" value="1"/>
</dbReference>
<dbReference type="InterPro" id="IPR005089">
    <property type="entry name" value="CBM19"/>
</dbReference>
<evidence type="ECO:0000256" key="6">
    <source>
        <dbReference type="ARBA" id="ARBA00023277"/>
    </source>
</evidence>
<feature type="domain" description="GH18" evidence="12">
    <location>
        <begin position="27"/>
        <end position="328"/>
    </location>
</feature>
<accession>A0A0J9XJG2</accession>
<feature type="compositionally biased region" description="Low complexity" evidence="10">
    <location>
        <begin position="532"/>
        <end position="561"/>
    </location>
</feature>
<dbReference type="PANTHER" id="PTHR45708">
    <property type="entry name" value="ENDOCHITINASE"/>
    <property type="match status" value="1"/>
</dbReference>
<feature type="region of interest" description="Disordered" evidence="10">
    <location>
        <begin position="381"/>
        <end position="407"/>
    </location>
</feature>
<dbReference type="Proteomes" id="UP000242525">
    <property type="component" value="Unassembled WGS sequence"/>
</dbReference>
<dbReference type="GO" id="GO:0006032">
    <property type="term" value="P:chitin catabolic process"/>
    <property type="evidence" value="ECO:0007669"/>
    <property type="project" value="UniProtKB-KW"/>
</dbReference>
<dbReference type="InterPro" id="IPR001579">
    <property type="entry name" value="Glyco_hydro_18_chit_AS"/>
</dbReference>
<dbReference type="GO" id="GO:0008061">
    <property type="term" value="F:chitin binding"/>
    <property type="evidence" value="ECO:0007669"/>
    <property type="project" value="UniProtKB-KW"/>
</dbReference>
<proteinExistence type="predicted"/>
<keyword evidence="6" id="KW-0119">Carbohydrate metabolism</keyword>
<dbReference type="GO" id="GO:0000272">
    <property type="term" value="P:polysaccharide catabolic process"/>
    <property type="evidence" value="ECO:0007669"/>
    <property type="project" value="UniProtKB-KW"/>
</dbReference>
<dbReference type="STRING" id="1173061.A0A0J9XJG2"/>
<dbReference type="EC" id="3.2.1.14" evidence="2"/>
<dbReference type="GO" id="GO:0008843">
    <property type="term" value="F:endochitinase activity"/>
    <property type="evidence" value="ECO:0007669"/>
    <property type="project" value="UniProtKB-EC"/>
</dbReference>
<sequence>MKLTSVIPLLTLSASSVVSAFQASANTNVALYWGQNSAGGTSTQARLADYCDNEATDIVLLSFLHVFFGTDGLPEMNFASACDDGTLFSGTGLLQCPTIAEDIKTCQSKGKKVILSLGGASGSYGFTSDSQAEEFAQTLWDLYAGGSSDTRPFGDSIIDGFDLDIEGGSTVGYVAFSKKLRELFNSDSSKDYYITAAPQCPIPDYFVNDAITQSEIDFVFVQFYNNYCGMQAWESNNANANFNYEAWDSLIKSSPNPNGKIYLGVPASLSAAGSGYVGIDTVVEAANYLQGEYDSFGGVMMWDASQAWENVNNGKNFAEGAKAGLLGGSSSNNGGDETGTSSAIQSTLSSTLATSTVQSTLSSTLVTSTLQPTTLSSVIKTSSAAESSSAESSAESSAAESSDEPTTIVSTTSFVDVTSTLSDTRTITTSIPETSSSAVEDNTSTVESSSAPVVSSTKLSSSSAPAFTTSSNKVKTTSSAAPASTTSSKQVETTSSSVPAPTTSSKQVETTSSSAAKTTSEDQSSSAADAVTESSESEAPTTAAAQTSTESPTTTPAPSTVDDSDEDVVTAVVTQKRNPSTFTVFTTRDNTVTQKLPGPAPTGNYQIIGESAYSSLDVLGSLIYNLETAAPKLDRRRAERYNSHRHAPHQKREEVVTITSRATNTCPVSGGSCKTEGELKCVSHGYARCSNGQWIIRSCSPGTVCKESDSDDIFCDWAGSWVLSPSSCGGYVERNTVSKRSIPDDDSIFGGGMFVAKTPDNKSLTDEMYSLKISVQQLNSTHFKGMLTTSTITNNPVGKTWQLSFVSSLNITQVERGDLSYDAKTKTYTVDSIHIEEPRSNMAVPIPFWGRV</sequence>
<keyword evidence="4 9" id="KW-0378">Hydrolase</keyword>
<evidence type="ECO:0000256" key="8">
    <source>
        <dbReference type="ARBA" id="ARBA00023326"/>
    </source>
</evidence>
<dbReference type="PANTHER" id="PTHR45708:SF49">
    <property type="entry name" value="ENDOCHITINASE"/>
    <property type="match status" value="1"/>
</dbReference>
<dbReference type="Pfam" id="PF03427">
    <property type="entry name" value="CBM_19"/>
    <property type="match status" value="1"/>
</dbReference>
<evidence type="ECO:0000256" key="4">
    <source>
        <dbReference type="ARBA" id="ARBA00022801"/>
    </source>
</evidence>
<evidence type="ECO:0000256" key="5">
    <source>
        <dbReference type="ARBA" id="ARBA00023024"/>
    </source>
</evidence>
<dbReference type="InterPro" id="IPR050542">
    <property type="entry name" value="Glycosyl_Hydrlase18_Chitinase"/>
</dbReference>
<evidence type="ECO:0000256" key="7">
    <source>
        <dbReference type="ARBA" id="ARBA00023295"/>
    </source>
</evidence>
<dbReference type="AlphaFoldDB" id="A0A0J9XJG2"/>
<feature type="compositionally biased region" description="Low complexity" evidence="10">
    <location>
        <begin position="426"/>
        <end position="518"/>
    </location>
</feature>
<dbReference type="InterPro" id="IPR001223">
    <property type="entry name" value="Glyco_hydro18_cat"/>
</dbReference>
<evidence type="ECO:0000256" key="3">
    <source>
        <dbReference type="ARBA" id="ARBA00022669"/>
    </source>
</evidence>
<evidence type="ECO:0000313" key="13">
    <source>
        <dbReference type="EMBL" id="CDO57602.1"/>
    </source>
</evidence>
<name>A0A0J9XJG2_GEOCN</name>
<keyword evidence="8" id="KW-0624">Polysaccharide degradation</keyword>